<comment type="caution">
    <text evidence="1">The sequence shown here is derived from an EMBL/GenBank/DDBJ whole genome shotgun (WGS) entry which is preliminary data.</text>
</comment>
<dbReference type="Pfam" id="PF06319">
    <property type="entry name" value="MmcB-like"/>
    <property type="match status" value="1"/>
</dbReference>
<proteinExistence type="predicted"/>
<gene>
    <name evidence="1" type="ORF">S01H1_79385</name>
</gene>
<reference evidence="1" key="1">
    <citation type="journal article" date="2014" name="Front. Microbiol.">
        <title>High frequency of phylogenetically diverse reductive dehalogenase-homologous genes in deep subseafloor sedimentary metagenomes.</title>
        <authorList>
            <person name="Kawai M."/>
            <person name="Futagami T."/>
            <person name="Toyoda A."/>
            <person name="Takaki Y."/>
            <person name="Nishi S."/>
            <person name="Hori S."/>
            <person name="Arai W."/>
            <person name="Tsubouchi T."/>
            <person name="Morono Y."/>
            <person name="Uchiyama I."/>
            <person name="Ito T."/>
            <person name="Fujiyama A."/>
            <person name="Inagaki F."/>
            <person name="Takami H."/>
        </authorList>
    </citation>
    <scope>NUCLEOTIDE SEQUENCE</scope>
    <source>
        <strain evidence="1">Expedition CK06-06</strain>
    </source>
</reference>
<evidence type="ECO:0008006" key="2">
    <source>
        <dbReference type="Google" id="ProtNLM"/>
    </source>
</evidence>
<dbReference type="EMBL" id="BARS01053507">
    <property type="protein sequence ID" value="GAG52025.1"/>
    <property type="molecule type" value="Genomic_DNA"/>
</dbReference>
<sequence length="98" mass="11302">MTENDIVNVLINSHKDKFVCVPHCKTGPSWYASGMGIIDLWCMKKSWAHPLVIAYEIKCSRSDFMNDSKWPVYLDYCNELYFVTPGKHIAVKEEMPEG</sequence>
<protein>
    <recommendedName>
        <fullName evidence="2">DNA repair protein MmcB-related protein</fullName>
    </recommendedName>
</protein>
<evidence type="ECO:0000313" key="1">
    <source>
        <dbReference type="EMBL" id="GAG52025.1"/>
    </source>
</evidence>
<organism evidence="1">
    <name type="scientific">marine sediment metagenome</name>
    <dbReference type="NCBI Taxonomy" id="412755"/>
    <lineage>
        <taxon>unclassified sequences</taxon>
        <taxon>metagenomes</taxon>
        <taxon>ecological metagenomes</taxon>
    </lineage>
</organism>
<accession>X0Y8C5</accession>
<feature type="non-terminal residue" evidence="1">
    <location>
        <position position="98"/>
    </location>
</feature>
<name>X0Y8C5_9ZZZZ</name>
<dbReference type="AlphaFoldDB" id="X0Y8C5"/>
<dbReference type="InterPro" id="IPR009394">
    <property type="entry name" value="MmcB-like"/>
</dbReference>